<dbReference type="HOGENOM" id="CLU_009583_2_5_0"/>
<dbReference type="RefSeq" id="WP_013452073.1">
    <property type="nucleotide sequence ID" value="NC_014758.1"/>
</dbReference>
<protein>
    <submittedName>
        <fullName evidence="3">Glycosyl transferase group 1</fullName>
    </submittedName>
</protein>
<dbReference type="OrthoDB" id="9795068at2"/>
<gene>
    <name evidence="3" type="ordered locus">Calni_1969</name>
</gene>
<dbReference type="EMBL" id="CP002347">
    <property type="protein sequence ID" value="ADR19865.1"/>
    <property type="molecule type" value="Genomic_DNA"/>
</dbReference>
<dbReference type="CAZy" id="GT4">
    <property type="family name" value="Glycosyltransferase Family 4"/>
</dbReference>
<feature type="domain" description="Glycosyl transferase family 1" evidence="2">
    <location>
        <begin position="177"/>
        <end position="345"/>
    </location>
</feature>
<keyword evidence="4" id="KW-1185">Reference proteome</keyword>
<dbReference type="Pfam" id="PF00534">
    <property type="entry name" value="Glycos_transf_1"/>
    <property type="match status" value="1"/>
</dbReference>
<dbReference type="STRING" id="768670.Calni_1969"/>
<dbReference type="CDD" id="cd03801">
    <property type="entry name" value="GT4_PimA-like"/>
    <property type="match status" value="1"/>
</dbReference>
<reference key="1">
    <citation type="submission" date="2010-11" db="EMBL/GenBank/DDBJ databases">
        <title>The complete genome of chromosome of Calditerrivibrio nitroreducens DSM 19672.</title>
        <authorList>
            <consortium name="US DOE Joint Genome Institute (JGI-PGF)"/>
            <person name="Lucas S."/>
            <person name="Copeland A."/>
            <person name="Lapidus A."/>
            <person name="Bruce D."/>
            <person name="Goodwin L."/>
            <person name="Pitluck S."/>
            <person name="Kyrpides N."/>
            <person name="Mavromatis K."/>
            <person name="Ivanova N."/>
            <person name="Mikhailova N."/>
            <person name="Zeytun A."/>
            <person name="Brettin T."/>
            <person name="Detter J.C."/>
            <person name="Tapia R."/>
            <person name="Han C."/>
            <person name="Land M."/>
            <person name="Hauser L."/>
            <person name="Markowitz V."/>
            <person name="Cheng J.-F."/>
            <person name="Hugenholtz P."/>
            <person name="Woyke T."/>
            <person name="Wu D."/>
            <person name="Spring S."/>
            <person name="Schroeder M."/>
            <person name="Brambilla E."/>
            <person name="Klenk H.-P."/>
            <person name="Eisen J.A."/>
        </authorList>
    </citation>
    <scope>NUCLEOTIDE SEQUENCE [LARGE SCALE GENOMIC DNA]</scope>
    <source>
        <strain>DSM 19672</strain>
    </source>
</reference>
<keyword evidence="1 3" id="KW-0808">Transferase</keyword>
<organism evidence="3 4">
    <name type="scientific">Calditerrivibrio nitroreducens (strain DSM 19672 / NBRC 101217 / Yu37-1)</name>
    <dbReference type="NCBI Taxonomy" id="768670"/>
    <lineage>
        <taxon>Bacteria</taxon>
        <taxon>Pseudomonadati</taxon>
        <taxon>Deferribacterota</taxon>
        <taxon>Deferribacteres</taxon>
        <taxon>Deferribacterales</taxon>
        <taxon>Calditerrivibrionaceae</taxon>
    </lineage>
</organism>
<dbReference type="KEGG" id="cni:Calni_1969"/>
<dbReference type="PANTHER" id="PTHR46401:SF2">
    <property type="entry name" value="GLYCOSYLTRANSFERASE WBBK-RELATED"/>
    <property type="match status" value="1"/>
</dbReference>
<evidence type="ECO:0000313" key="4">
    <source>
        <dbReference type="Proteomes" id="UP000007039"/>
    </source>
</evidence>
<name>E4THD0_CALNY</name>
<dbReference type="AlphaFoldDB" id="E4THD0"/>
<dbReference type="Gene3D" id="3.40.50.2000">
    <property type="entry name" value="Glycogen Phosphorylase B"/>
    <property type="match status" value="2"/>
</dbReference>
<dbReference type="SUPFAM" id="SSF53756">
    <property type="entry name" value="UDP-Glycosyltransferase/glycogen phosphorylase"/>
    <property type="match status" value="1"/>
</dbReference>
<evidence type="ECO:0000259" key="2">
    <source>
        <dbReference type="Pfam" id="PF00534"/>
    </source>
</evidence>
<dbReference type="PANTHER" id="PTHR46401">
    <property type="entry name" value="GLYCOSYLTRANSFERASE WBBK-RELATED"/>
    <property type="match status" value="1"/>
</dbReference>
<dbReference type="GO" id="GO:0016757">
    <property type="term" value="F:glycosyltransferase activity"/>
    <property type="evidence" value="ECO:0007669"/>
    <property type="project" value="InterPro"/>
</dbReference>
<evidence type="ECO:0000313" key="3">
    <source>
        <dbReference type="EMBL" id="ADR19865.1"/>
    </source>
</evidence>
<dbReference type="InterPro" id="IPR001296">
    <property type="entry name" value="Glyco_trans_1"/>
</dbReference>
<evidence type="ECO:0000256" key="1">
    <source>
        <dbReference type="ARBA" id="ARBA00022679"/>
    </source>
</evidence>
<dbReference type="eggNOG" id="COG0438">
    <property type="taxonomic scope" value="Bacteria"/>
</dbReference>
<dbReference type="Proteomes" id="UP000007039">
    <property type="component" value="Chromosome"/>
</dbReference>
<proteinExistence type="predicted"/>
<reference evidence="3 4" key="2">
    <citation type="journal article" date="2011" name="Stand. Genomic Sci.">
        <title>Complete genome sequence of Calditerrivibrio nitroreducens type strain (Yu37-1).</title>
        <authorList>
            <person name="Pitluck S."/>
            <person name="Sikorski J."/>
            <person name="Zeytun A."/>
            <person name="Lapidus A."/>
            <person name="Nolan M."/>
            <person name="Lucas S."/>
            <person name="Hammon N."/>
            <person name="Deshpande S."/>
            <person name="Cheng J.F."/>
            <person name="Tapia R."/>
            <person name="Han C."/>
            <person name="Goodwin L."/>
            <person name="Liolios K."/>
            <person name="Pagani I."/>
            <person name="Ivanova N."/>
            <person name="Mavromatis K."/>
            <person name="Pati A."/>
            <person name="Chen A."/>
            <person name="Palaniappan K."/>
            <person name="Hauser L."/>
            <person name="Chang Y.J."/>
            <person name="Jeffries C.D."/>
            <person name="Detter J.C."/>
            <person name="Brambilla E."/>
            <person name="Djao O.D."/>
            <person name="Rohde M."/>
            <person name="Spring S."/>
            <person name="Goker M."/>
            <person name="Woyke T."/>
            <person name="Bristow J."/>
            <person name="Eisen J.A."/>
            <person name="Markowitz V."/>
            <person name="Hugenholtz P."/>
            <person name="Kyrpides N.C."/>
            <person name="Klenk H.P."/>
            <person name="Land M."/>
        </authorList>
    </citation>
    <scope>NUCLEOTIDE SEQUENCE [LARGE SCALE GENOMIC DNA]</scope>
    <source>
        <strain evidence="4">DSM 19672 / NBRC 101217 / Yu37-1</strain>
    </source>
</reference>
<sequence>MKIMLIASDIFFKGGIQRYTRYQYQALCDIYGSENIILYSLKKKGEVAFEDDIKVDFSEPYKGLLGKAHFSFKTFLNIKKIKPNLVIVNHVNLAPLAYFINKVYKTKYFVNVYGLEIWSGLSWFKTHSLKHSDKIIGDCKFILNYIKENLKIDEAKLNLLYDPVDTDKFIPKDKNKDLIRKYNIPENKFVLLTVGRLDRFKGHSLVIEALKYLPDDIIYLIVGGGKLEEELRLNVSNLKLQSRVIFTGRVPENELVDFYNLCDVFILISKFDKNEGEGLPLTPIEASSCSKPIIVGDEDGSRESAVDGYNGFIISPNNVQILVQKILYLYKNRDILKEMGTNARKFVVENFSYEKFRQTLHEVITK</sequence>
<dbReference type="GO" id="GO:0009103">
    <property type="term" value="P:lipopolysaccharide biosynthetic process"/>
    <property type="evidence" value="ECO:0007669"/>
    <property type="project" value="TreeGrafter"/>
</dbReference>
<accession>E4THD0</accession>